<dbReference type="RefSeq" id="WP_133869810.1">
    <property type="nucleotide sequence ID" value="NZ_SOAU01000001.1"/>
</dbReference>
<dbReference type="SUPFAM" id="SSF55469">
    <property type="entry name" value="FMN-dependent nitroreductase-like"/>
    <property type="match status" value="1"/>
</dbReference>
<dbReference type="PANTHER" id="PTHR43821:SF1">
    <property type="entry name" value="NAD(P)H NITROREDUCTASE YDJA-RELATED"/>
    <property type="match status" value="1"/>
</dbReference>
<evidence type="ECO:0000313" key="10">
    <source>
        <dbReference type="Proteomes" id="UP000294558"/>
    </source>
</evidence>
<organism evidence="9 10">
    <name type="scientific">Ilumatobacter fluminis</name>
    <dbReference type="NCBI Taxonomy" id="467091"/>
    <lineage>
        <taxon>Bacteria</taxon>
        <taxon>Bacillati</taxon>
        <taxon>Actinomycetota</taxon>
        <taxon>Acidimicrobiia</taxon>
        <taxon>Acidimicrobiales</taxon>
        <taxon>Ilumatobacteraceae</taxon>
        <taxon>Ilumatobacter</taxon>
    </lineage>
</organism>
<proteinExistence type="inferred from homology"/>
<evidence type="ECO:0000256" key="4">
    <source>
        <dbReference type="ARBA" id="ARBA00022643"/>
    </source>
</evidence>
<dbReference type="InterPro" id="IPR052530">
    <property type="entry name" value="NAD(P)H_nitroreductase"/>
</dbReference>
<dbReference type="EMBL" id="SOAU01000001">
    <property type="protein sequence ID" value="TDT17524.1"/>
    <property type="molecule type" value="Genomic_DNA"/>
</dbReference>
<evidence type="ECO:0000256" key="3">
    <source>
        <dbReference type="ARBA" id="ARBA00022630"/>
    </source>
</evidence>
<evidence type="ECO:0000256" key="7">
    <source>
        <dbReference type="ARBA" id="ARBA00023027"/>
    </source>
</evidence>
<dbReference type="InterPro" id="IPR000415">
    <property type="entry name" value="Nitroreductase-like"/>
</dbReference>
<dbReference type="InterPro" id="IPR026021">
    <property type="entry name" value="YdjA-like"/>
</dbReference>
<keyword evidence="10" id="KW-1185">Reference proteome</keyword>
<dbReference type="Pfam" id="PF00881">
    <property type="entry name" value="Nitroreductase"/>
    <property type="match status" value="1"/>
</dbReference>
<dbReference type="Gene3D" id="3.40.109.10">
    <property type="entry name" value="NADH Oxidase"/>
    <property type="match status" value="1"/>
</dbReference>
<protein>
    <submittedName>
        <fullName evidence="9">Nitroreductase</fullName>
    </submittedName>
</protein>
<comment type="similarity">
    <text evidence="2">Belongs to the nitroreductase family.</text>
</comment>
<comment type="cofactor">
    <cofactor evidence="1">
        <name>FMN</name>
        <dbReference type="ChEBI" id="CHEBI:58210"/>
    </cofactor>
</comment>
<keyword evidence="5" id="KW-0521">NADP</keyword>
<evidence type="ECO:0000259" key="8">
    <source>
        <dbReference type="Pfam" id="PF00881"/>
    </source>
</evidence>
<dbReference type="InterPro" id="IPR029479">
    <property type="entry name" value="Nitroreductase"/>
</dbReference>
<feature type="domain" description="Nitroreductase" evidence="8">
    <location>
        <begin position="11"/>
        <end position="166"/>
    </location>
</feature>
<evidence type="ECO:0000256" key="5">
    <source>
        <dbReference type="ARBA" id="ARBA00022857"/>
    </source>
</evidence>
<dbReference type="CDD" id="cd02135">
    <property type="entry name" value="YdjA-like"/>
    <property type="match status" value="1"/>
</dbReference>
<reference evidence="9 10" key="1">
    <citation type="submission" date="2019-03" db="EMBL/GenBank/DDBJ databases">
        <title>Sequencing the genomes of 1000 actinobacteria strains.</title>
        <authorList>
            <person name="Klenk H.-P."/>
        </authorList>
    </citation>
    <scope>NUCLEOTIDE SEQUENCE [LARGE SCALE GENOMIC DNA]</scope>
    <source>
        <strain evidence="9 10">DSM 18936</strain>
    </source>
</reference>
<keyword evidence="7" id="KW-0520">NAD</keyword>
<accession>A0A4R7I2W1</accession>
<comment type="caution">
    <text evidence="9">The sequence shown here is derived from an EMBL/GenBank/DDBJ whole genome shotgun (WGS) entry which is preliminary data.</text>
</comment>
<dbReference type="AlphaFoldDB" id="A0A4R7I2W1"/>
<dbReference type="OrthoDB" id="9773807at2"/>
<dbReference type="PANTHER" id="PTHR43821">
    <property type="entry name" value="NAD(P)H NITROREDUCTASE YDJA-RELATED"/>
    <property type="match status" value="1"/>
</dbReference>
<evidence type="ECO:0000256" key="1">
    <source>
        <dbReference type="ARBA" id="ARBA00001917"/>
    </source>
</evidence>
<gene>
    <name evidence="9" type="ORF">BDK89_3134</name>
</gene>
<evidence type="ECO:0000313" key="9">
    <source>
        <dbReference type="EMBL" id="TDT17524.1"/>
    </source>
</evidence>
<keyword evidence="3" id="KW-0285">Flavoprotein</keyword>
<dbReference type="Proteomes" id="UP000294558">
    <property type="component" value="Unassembled WGS sequence"/>
</dbReference>
<evidence type="ECO:0000256" key="2">
    <source>
        <dbReference type="ARBA" id="ARBA00007118"/>
    </source>
</evidence>
<name>A0A4R7I2W1_9ACTN</name>
<keyword evidence="4" id="KW-0288">FMN</keyword>
<dbReference type="GO" id="GO:0016491">
    <property type="term" value="F:oxidoreductase activity"/>
    <property type="evidence" value="ECO:0007669"/>
    <property type="project" value="UniProtKB-KW"/>
</dbReference>
<keyword evidence="6" id="KW-0560">Oxidoreductase</keyword>
<evidence type="ECO:0000256" key="6">
    <source>
        <dbReference type="ARBA" id="ARBA00023002"/>
    </source>
</evidence>
<sequence length="185" mass="20256">MQLDEFAELVRSRRTHMLVDQGRAVPDVLIDRLCDLATWAPNHKRTWPWRFASCTGEARFGLGEAFVADMIDRDFGDDGKRVKTMTKYGRTPAVLVVGCAPHENASLHDENRDAVAAGIQNLLLGATAAGLASFWSTAPILDGEHSLAFCGFEPDDRIVGVIYLGWPVSTVDAPDRPPVEVTHLG</sequence>